<evidence type="ECO:0000256" key="4">
    <source>
        <dbReference type="ARBA" id="ARBA00023136"/>
    </source>
</evidence>
<evidence type="ECO:0000313" key="6">
    <source>
        <dbReference type="EMBL" id="KZL93625.1"/>
    </source>
</evidence>
<sequence>MSSTIILLLILAVAIFGKANSVAIATCVLFMLKLLGLDRYVYPSIEKSGMTWGLILLIAAIMIPIANGSIAVENIKSVVTS</sequence>
<dbReference type="GO" id="GO:0005886">
    <property type="term" value="C:plasma membrane"/>
    <property type="evidence" value="ECO:0007669"/>
    <property type="project" value="TreeGrafter"/>
</dbReference>
<evidence type="ECO:0000256" key="1">
    <source>
        <dbReference type="ARBA" id="ARBA00022475"/>
    </source>
</evidence>
<dbReference type="Proteomes" id="UP000076603">
    <property type="component" value="Unassembled WGS sequence"/>
</dbReference>
<evidence type="ECO:0000256" key="5">
    <source>
        <dbReference type="SAM" id="Phobius"/>
    </source>
</evidence>
<comment type="caution">
    <text evidence="6">The sequence shown here is derived from an EMBL/GenBank/DDBJ whole genome shotgun (WGS) entry which is preliminary data.</text>
</comment>
<evidence type="ECO:0000256" key="2">
    <source>
        <dbReference type="ARBA" id="ARBA00022692"/>
    </source>
</evidence>
<protein>
    <recommendedName>
        <fullName evidence="8">Citrate transporter</fullName>
    </recommendedName>
</protein>
<proteinExistence type="predicted"/>
<organism evidence="6 7">
    <name type="scientific">Clostridium magnum DSM 2767</name>
    <dbReference type="NCBI Taxonomy" id="1121326"/>
    <lineage>
        <taxon>Bacteria</taxon>
        <taxon>Bacillati</taxon>
        <taxon>Bacillota</taxon>
        <taxon>Clostridia</taxon>
        <taxon>Eubacteriales</taxon>
        <taxon>Clostridiaceae</taxon>
        <taxon>Clostridium</taxon>
    </lineage>
</organism>
<keyword evidence="1" id="KW-1003">Cell membrane</keyword>
<keyword evidence="2 5" id="KW-0812">Transmembrane</keyword>
<dbReference type="InterPro" id="IPR007382">
    <property type="entry name" value="UPF0756_TM"/>
</dbReference>
<dbReference type="PANTHER" id="PTHR38452">
    <property type="entry name" value="UPF0756 MEMBRANE PROTEIN YEAL"/>
    <property type="match status" value="1"/>
</dbReference>
<name>A0A162U7T6_9CLOT</name>
<gene>
    <name evidence="6" type="ORF">CLMAG_06710</name>
</gene>
<dbReference type="AlphaFoldDB" id="A0A162U7T6"/>
<keyword evidence="4 5" id="KW-0472">Membrane</keyword>
<accession>A0A162U7T6</accession>
<keyword evidence="7" id="KW-1185">Reference proteome</keyword>
<evidence type="ECO:0000313" key="7">
    <source>
        <dbReference type="Proteomes" id="UP000076603"/>
    </source>
</evidence>
<dbReference type="EMBL" id="LWAE01000001">
    <property type="protein sequence ID" value="KZL93625.1"/>
    <property type="molecule type" value="Genomic_DNA"/>
</dbReference>
<keyword evidence="3 5" id="KW-1133">Transmembrane helix</keyword>
<reference evidence="6 7" key="1">
    <citation type="submission" date="2016-04" db="EMBL/GenBank/DDBJ databases">
        <title>Genome sequence of Clostridium magnum DSM 2767.</title>
        <authorList>
            <person name="Poehlein A."/>
            <person name="Uhlig R."/>
            <person name="Fischer R."/>
            <person name="Bahl H."/>
            <person name="Daniel R."/>
        </authorList>
    </citation>
    <scope>NUCLEOTIDE SEQUENCE [LARGE SCALE GENOMIC DNA]</scope>
    <source>
        <strain evidence="6 7">DSM 2767</strain>
    </source>
</reference>
<dbReference type="PANTHER" id="PTHR38452:SF1">
    <property type="entry name" value="UPF0756 MEMBRANE PROTEIN YEAL"/>
    <property type="match status" value="1"/>
</dbReference>
<dbReference type="STRING" id="1121326.CLMAG_06710"/>
<dbReference type="PATRIC" id="fig|1121326.3.peg.629"/>
<dbReference type="Pfam" id="PF04284">
    <property type="entry name" value="DUF441"/>
    <property type="match status" value="1"/>
</dbReference>
<feature type="transmembrane region" description="Helical" evidence="5">
    <location>
        <begin position="49"/>
        <end position="72"/>
    </location>
</feature>
<evidence type="ECO:0008006" key="8">
    <source>
        <dbReference type="Google" id="ProtNLM"/>
    </source>
</evidence>
<evidence type="ECO:0000256" key="3">
    <source>
        <dbReference type="ARBA" id="ARBA00022989"/>
    </source>
</evidence>